<organism evidence="2">
    <name type="scientific">Mucochytrium quahogii</name>
    <dbReference type="NCBI Taxonomy" id="96639"/>
    <lineage>
        <taxon>Eukaryota</taxon>
        <taxon>Sar</taxon>
        <taxon>Stramenopiles</taxon>
        <taxon>Bigyra</taxon>
        <taxon>Labyrinthulomycetes</taxon>
        <taxon>Thraustochytrida</taxon>
        <taxon>Thraustochytriidae</taxon>
        <taxon>Mucochytrium</taxon>
    </lineage>
</organism>
<feature type="compositionally biased region" description="Polar residues" evidence="1">
    <location>
        <begin position="32"/>
        <end position="45"/>
    </location>
</feature>
<protein>
    <submittedName>
        <fullName evidence="2">Uncharacterized protein</fullName>
    </submittedName>
</protein>
<evidence type="ECO:0000256" key="1">
    <source>
        <dbReference type="SAM" id="MobiDB-lite"/>
    </source>
</evidence>
<reference evidence="2" key="1">
    <citation type="submission" date="2021-01" db="EMBL/GenBank/DDBJ databases">
        <authorList>
            <person name="Corre E."/>
            <person name="Pelletier E."/>
            <person name="Niang G."/>
            <person name="Scheremetjew M."/>
            <person name="Finn R."/>
            <person name="Kale V."/>
            <person name="Holt S."/>
            <person name="Cochrane G."/>
            <person name="Meng A."/>
            <person name="Brown T."/>
            <person name="Cohen L."/>
        </authorList>
    </citation>
    <scope>NUCLEOTIDE SEQUENCE</scope>
    <source>
        <strain evidence="2">NY070348D</strain>
    </source>
</reference>
<name>A0A7S2RIS5_9STRA</name>
<sequence>MQAHTHTNQQEQILKVEGTETPTEQEHKLVSKASNETDCTDTASLNGDEIKLPPTEGENKKRTLDREESTSPRVKKLKAASSSAASIRSTISCVSVGKCPPRDMKRLKRGVKYVVTRVAKWGEKLALFLKNPNDEKDSGFFKPPESYKNASFRVGDKITLEGVGYSASRNRIAQTIGIDSSESMCKQFCENNFGPEGGCCSLSVLSPMMEKARQLDAAHINGSMGLDRKLSHNPAQEQLSSLMNMEQSAIQGMLPKYAGLFGQSQEQPQQLYNIGGFLPSSNDKLQPMMPSFNSLTKQAIDQQLEIAQQVQLSLQQQTMKQLFEQQQQQQFMVFPQLFNLSRPQQPVQTSPFNSFNQAVLVSQNNPNMPPGST</sequence>
<proteinExistence type="predicted"/>
<evidence type="ECO:0000313" key="2">
    <source>
        <dbReference type="EMBL" id="CAD9672374.1"/>
    </source>
</evidence>
<dbReference type="AlphaFoldDB" id="A0A7S2RIS5"/>
<feature type="region of interest" description="Disordered" evidence="1">
    <location>
        <begin position="1"/>
        <end position="81"/>
    </location>
</feature>
<feature type="compositionally biased region" description="Basic and acidic residues" evidence="1">
    <location>
        <begin position="57"/>
        <end position="70"/>
    </location>
</feature>
<accession>A0A7S2RIS5</accession>
<gene>
    <name evidence="2" type="ORF">QSP1433_LOCUS3914</name>
</gene>
<feature type="compositionally biased region" description="Polar residues" evidence="1">
    <location>
        <begin position="1"/>
        <end position="12"/>
    </location>
</feature>
<dbReference type="EMBL" id="HBHK01006472">
    <property type="protein sequence ID" value="CAD9672374.1"/>
    <property type="molecule type" value="Transcribed_RNA"/>
</dbReference>